<dbReference type="InterPro" id="IPR010038">
    <property type="entry name" value="MoaD_arc-typ"/>
</dbReference>
<name>A0A520RYS9_9GAMM</name>
<dbReference type="CDD" id="cd00754">
    <property type="entry name" value="Ubl_MoaD"/>
    <property type="match status" value="1"/>
</dbReference>
<dbReference type="Pfam" id="PF02597">
    <property type="entry name" value="ThiS"/>
    <property type="match status" value="1"/>
</dbReference>
<dbReference type="EMBL" id="SHAG01000037">
    <property type="protein sequence ID" value="RZO75379.1"/>
    <property type="molecule type" value="Genomic_DNA"/>
</dbReference>
<dbReference type="InterPro" id="IPR016155">
    <property type="entry name" value="Mopterin_synth/thiamin_S_b"/>
</dbReference>
<accession>A0A520RYS9</accession>
<dbReference type="SUPFAM" id="SSF54285">
    <property type="entry name" value="MoaD/ThiS"/>
    <property type="match status" value="1"/>
</dbReference>
<evidence type="ECO:0000313" key="1">
    <source>
        <dbReference type="EMBL" id="RZO75379.1"/>
    </source>
</evidence>
<sequence>MIRVLLFSSLREELNSSSVEVPALGISRISCLVEKLERLYGKSWGRVLKGENTLVAVNQTVVHDNHHIGDGDEVAFFPPVTGG</sequence>
<reference evidence="1 2" key="1">
    <citation type="submission" date="2019-02" db="EMBL/GenBank/DDBJ databases">
        <title>Prokaryotic population dynamics and viral predation in marine succession experiment using metagenomics: the confinement effect.</title>
        <authorList>
            <person name="Haro-Moreno J.M."/>
            <person name="Rodriguez-Valera F."/>
            <person name="Lopez-Perez M."/>
        </authorList>
    </citation>
    <scope>NUCLEOTIDE SEQUENCE [LARGE SCALE GENOMIC DNA]</scope>
    <source>
        <strain evidence="1">MED-G157</strain>
    </source>
</reference>
<dbReference type="InterPro" id="IPR012675">
    <property type="entry name" value="Beta-grasp_dom_sf"/>
</dbReference>
<dbReference type="InterPro" id="IPR003749">
    <property type="entry name" value="ThiS/MoaD-like"/>
</dbReference>
<dbReference type="NCBIfam" id="TIGR01687">
    <property type="entry name" value="moaD_arch"/>
    <property type="match status" value="1"/>
</dbReference>
<gene>
    <name evidence="1" type="ORF">EVA68_07190</name>
</gene>
<comment type="caution">
    <text evidence="1">The sequence shown here is derived from an EMBL/GenBank/DDBJ whole genome shotgun (WGS) entry which is preliminary data.</text>
</comment>
<dbReference type="Gene3D" id="3.10.20.30">
    <property type="match status" value="1"/>
</dbReference>
<dbReference type="Proteomes" id="UP000316199">
    <property type="component" value="Unassembled WGS sequence"/>
</dbReference>
<proteinExistence type="predicted"/>
<organism evidence="1 2">
    <name type="scientific">OM182 bacterium</name>
    <dbReference type="NCBI Taxonomy" id="2510334"/>
    <lineage>
        <taxon>Bacteria</taxon>
        <taxon>Pseudomonadati</taxon>
        <taxon>Pseudomonadota</taxon>
        <taxon>Gammaproteobacteria</taxon>
        <taxon>OMG group</taxon>
        <taxon>OM182 clade</taxon>
    </lineage>
</organism>
<evidence type="ECO:0000313" key="2">
    <source>
        <dbReference type="Proteomes" id="UP000316199"/>
    </source>
</evidence>
<dbReference type="AlphaFoldDB" id="A0A520RYS9"/>
<protein>
    <submittedName>
        <fullName evidence="1">MoaD/ThiS family protein</fullName>
    </submittedName>
</protein>